<organism evidence="2 3">
    <name type="scientific">[Muricauda] lutisoli</name>
    <dbReference type="NCBI Taxonomy" id="2816035"/>
    <lineage>
        <taxon>Bacteria</taxon>
        <taxon>Pseudomonadati</taxon>
        <taxon>Bacteroidota</taxon>
        <taxon>Flavobacteriia</taxon>
        <taxon>Flavobacteriales</taxon>
        <taxon>Flavobacteriaceae</taxon>
        <taxon>Allomuricauda</taxon>
    </lineage>
</organism>
<reference evidence="2 3" key="1">
    <citation type="submission" date="2021-03" db="EMBL/GenBank/DDBJ databases">
        <title>Muricauda sp. CAU 1631 isolated from Incheon.</title>
        <authorList>
            <person name="Kim W."/>
        </authorList>
    </citation>
    <scope>NUCLEOTIDE SEQUENCE [LARGE SCALE GENOMIC DNA]</scope>
    <source>
        <strain evidence="2 3">CAU 1631</strain>
    </source>
</reference>
<keyword evidence="1" id="KW-1133">Transmembrane helix</keyword>
<dbReference type="RefSeq" id="WP_207069651.1">
    <property type="nucleotide sequence ID" value="NZ_JAFLND010000001.1"/>
</dbReference>
<accession>A0ABS3ESJ8</accession>
<dbReference type="EMBL" id="JAFLND010000001">
    <property type="protein sequence ID" value="MBO0329125.1"/>
    <property type="molecule type" value="Genomic_DNA"/>
</dbReference>
<feature type="transmembrane region" description="Helical" evidence="1">
    <location>
        <begin position="42"/>
        <end position="61"/>
    </location>
</feature>
<keyword evidence="3" id="KW-1185">Reference proteome</keyword>
<protein>
    <recommendedName>
        <fullName evidence="4">DUF3325 domain-containing protein</fullName>
    </recommendedName>
</protein>
<keyword evidence="1" id="KW-0812">Transmembrane</keyword>
<evidence type="ECO:0000313" key="2">
    <source>
        <dbReference type="EMBL" id="MBO0329125.1"/>
    </source>
</evidence>
<proteinExistence type="predicted"/>
<evidence type="ECO:0000256" key="1">
    <source>
        <dbReference type="SAM" id="Phobius"/>
    </source>
</evidence>
<evidence type="ECO:0000313" key="3">
    <source>
        <dbReference type="Proteomes" id="UP000664163"/>
    </source>
</evidence>
<sequence length="110" mass="12340">MVTLISLLTFIAFYLLYGTSKKMAFVGELGSEKWAGEYKKIAQLTGLALMIFSLGLSCFYWGLGSGTFSFLVLLMTVASLVILLAPLRFLNYRFLGILFLCAVFFETFLF</sequence>
<gene>
    <name evidence="2" type="ORF">J0X13_01105</name>
</gene>
<evidence type="ECO:0008006" key="4">
    <source>
        <dbReference type="Google" id="ProtNLM"/>
    </source>
</evidence>
<keyword evidence="1" id="KW-0472">Membrane</keyword>
<name>A0ABS3ESJ8_9FLAO</name>
<dbReference type="Proteomes" id="UP000664163">
    <property type="component" value="Unassembled WGS sequence"/>
</dbReference>
<feature type="transmembrane region" description="Helical" evidence="1">
    <location>
        <begin position="68"/>
        <end position="86"/>
    </location>
</feature>
<comment type="caution">
    <text evidence="2">The sequence shown here is derived from an EMBL/GenBank/DDBJ whole genome shotgun (WGS) entry which is preliminary data.</text>
</comment>